<evidence type="ECO:0000313" key="6">
    <source>
        <dbReference type="EMBL" id="UNM12674.1"/>
    </source>
</evidence>
<organism evidence="6 7">
    <name type="scientific">Streptomyces formicae</name>
    <dbReference type="NCBI Taxonomy" id="1616117"/>
    <lineage>
        <taxon>Bacteria</taxon>
        <taxon>Bacillati</taxon>
        <taxon>Actinomycetota</taxon>
        <taxon>Actinomycetes</taxon>
        <taxon>Kitasatosporales</taxon>
        <taxon>Streptomycetaceae</taxon>
        <taxon>Streptomyces</taxon>
    </lineage>
</organism>
<sequence>MRVGLLTREYPPDIYGGAGVHVEFLARELRALTDLDVHAWGAADAVSGGGAVRHAALSGLDGANDALRTFSVDLSMAAALEGRELVHSHTWYANLAGHLAKLLYGIPHIVTSHSLEPLRPWKAEQLGGGYVLSGWAERTAIEAADAVIAVSNGMRADILDCYPALDPARVRVVHNGIDTALYRPDPGTDALRRLGIDPARPYVLFVGRITRQKGVPHLLRAARALDPGAQLVLCAGAPDTPEIGAEFRELVDELVRVRDGVRWIPEMLPRPDVVQLLTHAAVFVCPSVYEPLGIVNLEAMACGTAVVASGVGGIPEVVDDGLTGLLVPYDARHPRDFETGLTEALNQVLDDPPTARRMGEAGRERAVREFGWDQVARRTYEVYEETLKAS</sequence>
<protein>
    <recommendedName>
        <fullName evidence="1">D-inositol 3-phosphate glycosyltransferase</fullName>
    </recommendedName>
</protein>
<name>A0ABY3WJA7_9ACTN</name>
<evidence type="ECO:0000313" key="7">
    <source>
        <dbReference type="Proteomes" id="UP000828924"/>
    </source>
</evidence>
<dbReference type="CDD" id="cd03801">
    <property type="entry name" value="GT4_PimA-like"/>
    <property type="match status" value="1"/>
</dbReference>
<keyword evidence="7" id="KW-1185">Reference proteome</keyword>
<feature type="domain" description="Glycosyltransferase subfamily 4-like N-terminal" evidence="5">
    <location>
        <begin position="15"/>
        <end position="180"/>
    </location>
</feature>
<dbReference type="SUPFAM" id="SSF53756">
    <property type="entry name" value="UDP-Glycosyltransferase/glycogen phosphorylase"/>
    <property type="match status" value="1"/>
</dbReference>
<dbReference type="InterPro" id="IPR001296">
    <property type="entry name" value="Glyco_trans_1"/>
</dbReference>
<dbReference type="InterPro" id="IPR028098">
    <property type="entry name" value="Glyco_trans_4-like_N"/>
</dbReference>
<dbReference type="RefSeq" id="WP_242331289.1">
    <property type="nucleotide sequence ID" value="NZ_CP071872.1"/>
</dbReference>
<dbReference type="Pfam" id="PF13439">
    <property type="entry name" value="Glyco_transf_4"/>
    <property type="match status" value="1"/>
</dbReference>
<dbReference type="PANTHER" id="PTHR12526:SF590">
    <property type="entry name" value="ALPHA-MALTOSE-1-PHOSPHATE SYNTHASE"/>
    <property type="match status" value="1"/>
</dbReference>
<dbReference type="Gene3D" id="3.40.50.2000">
    <property type="entry name" value="Glycogen Phosphorylase B"/>
    <property type="match status" value="2"/>
</dbReference>
<proteinExistence type="predicted"/>
<dbReference type="PANTHER" id="PTHR12526">
    <property type="entry name" value="GLYCOSYLTRANSFERASE"/>
    <property type="match status" value="1"/>
</dbReference>
<dbReference type="NCBIfam" id="TIGR02149">
    <property type="entry name" value="glgA_Coryne"/>
    <property type="match status" value="1"/>
</dbReference>
<evidence type="ECO:0000259" key="4">
    <source>
        <dbReference type="Pfam" id="PF00534"/>
    </source>
</evidence>
<dbReference type="EMBL" id="CP071872">
    <property type="protein sequence ID" value="UNM12674.1"/>
    <property type="molecule type" value="Genomic_DNA"/>
</dbReference>
<keyword evidence="2" id="KW-0328">Glycosyltransferase</keyword>
<evidence type="ECO:0000256" key="1">
    <source>
        <dbReference type="ARBA" id="ARBA00021292"/>
    </source>
</evidence>
<accession>A0ABY3WJA7</accession>
<dbReference type="Pfam" id="PF00534">
    <property type="entry name" value="Glycos_transf_1"/>
    <property type="match status" value="1"/>
</dbReference>
<dbReference type="InterPro" id="IPR011875">
    <property type="entry name" value="M1P_synthase"/>
</dbReference>
<evidence type="ECO:0000259" key="5">
    <source>
        <dbReference type="Pfam" id="PF13439"/>
    </source>
</evidence>
<feature type="domain" description="Glycosyl transferase family 1" evidence="4">
    <location>
        <begin position="193"/>
        <end position="365"/>
    </location>
</feature>
<keyword evidence="3" id="KW-0808">Transferase</keyword>
<reference evidence="6 7" key="1">
    <citation type="submission" date="2021-03" db="EMBL/GenBank/DDBJ databases">
        <title>Complete genome of Streptomyces formicae strain 1H-GS9 (DSM 100524).</title>
        <authorList>
            <person name="Atanasov K.E."/>
            <person name="Altabella T."/>
            <person name="Ferrer A."/>
        </authorList>
    </citation>
    <scope>NUCLEOTIDE SEQUENCE [LARGE SCALE GENOMIC DNA]</scope>
    <source>
        <strain evidence="6 7">1H-GS9</strain>
    </source>
</reference>
<evidence type="ECO:0000256" key="2">
    <source>
        <dbReference type="ARBA" id="ARBA00022676"/>
    </source>
</evidence>
<gene>
    <name evidence="6" type="primary">glgA</name>
    <name evidence="6" type="ORF">J4032_15110</name>
</gene>
<dbReference type="Proteomes" id="UP000828924">
    <property type="component" value="Chromosome"/>
</dbReference>
<evidence type="ECO:0000256" key="3">
    <source>
        <dbReference type="ARBA" id="ARBA00022679"/>
    </source>
</evidence>